<proteinExistence type="predicted"/>
<comment type="caution">
    <text evidence="1">The sequence shown here is derived from an EMBL/GenBank/DDBJ whole genome shotgun (WGS) entry which is preliminary data.</text>
</comment>
<accession>A0A9D4N9V3</accession>
<organism evidence="1 2">
    <name type="scientific">Dreissena polymorpha</name>
    <name type="common">Zebra mussel</name>
    <name type="synonym">Mytilus polymorpha</name>
    <dbReference type="NCBI Taxonomy" id="45954"/>
    <lineage>
        <taxon>Eukaryota</taxon>
        <taxon>Metazoa</taxon>
        <taxon>Spiralia</taxon>
        <taxon>Lophotrochozoa</taxon>
        <taxon>Mollusca</taxon>
        <taxon>Bivalvia</taxon>
        <taxon>Autobranchia</taxon>
        <taxon>Heteroconchia</taxon>
        <taxon>Euheterodonta</taxon>
        <taxon>Imparidentia</taxon>
        <taxon>Neoheterodontei</taxon>
        <taxon>Myida</taxon>
        <taxon>Dreissenoidea</taxon>
        <taxon>Dreissenidae</taxon>
        <taxon>Dreissena</taxon>
    </lineage>
</organism>
<dbReference type="PANTHER" id="PTHR47533">
    <property type="entry name" value="PROTEIN CBG21859"/>
    <property type="match status" value="1"/>
</dbReference>
<dbReference type="Proteomes" id="UP000828390">
    <property type="component" value="Unassembled WGS sequence"/>
</dbReference>
<dbReference type="InterPro" id="IPR029058">
    <property type="entry name" value="AB_hydrolase_fold"/>
</dbReference>
<dbReference type="Gene3D" id="3.40.50.1820">
    <property type="entry name" value="alpha/beta hydrolase"/>
    <property type="match status" value="1"/>
</dbReference>
<evidence type="ECO:0000313" key="1">
    <source>
        <dbReference type="EMBL" id="KAH3890471.1"/>
    </source>
</evidence>
<gene>
    <name evidence="1" type="ORF">DPMN_014552</name>
</gene>
<reference evidence="1" key="2">
    <citation type="submission" date="2020-11" db="EMBL/GenBank/DDBJ databases">
        <authorList>
            <person name="McCartney M.A."/>
            <person name="Auch B."/>
            <person name="Kono T."/>
            <person name="Mallez S."/>
            <person name="Becker A."/>
            <person name="Gohl D.M."/>
            <person name="Silverstein K.A.T."/>
            <person name="Koren S."/>
            <person name="Bechman K.B."/>
            <person name="Herman A."/>
            <person name="Abrahante J.E."/>
            <person name="Garbe J."/>
        </authorList>
    </citation>
    <scope>NUCLEOTIDE SEQUENCE</scope>
    <source>
        <strain evidence="1">Duluth1</strain>
        <tissue evidence="1">Whole animal</tissue>
    </source>
</reference>
<dbReference type="AlphaFoldDB" id="A0A9D4N9V3"/>
<protein>
    <submittedName>
        <fullName evidence="1">Uncharacterized protein</fullName>
    </submittedName>
</protein>
<reference evidence="1" key="1">
    <citation type="journal article" date="2019" name="bioRxiv">
        <title>The Genome of the Zebra Mussel, Dreissena polymorpha: A Resource for Invasive Species Research.</title>
        <authorList>
            <person name="McCartney M.A."/>
            <person name="Auch B."/>
            <person name="Kono T."/>
            <person name="Mallez S."/>
            <person name="Zhang Y."/>
            <person name="Obille A."/>
            <person name="Becker A."/>
            <person name="Abrahante J.E."/>
            <person name="Garbe J."/>
            <person name="Badalamenti J.P."/>
            <person name="Herman A."/>
            <person name="Mangelson H."/>
            <person name="Liachko I."/>
            <person name="Sullivan S."/>
            <person name="Sone E.D."/>
            <person name="Koren S."/>
            <person name="Silverstein K.A.T."/>
            <person name="Beckman K.B."/>
            <person name="Gohl D.M."/>
        </authorList>
    </citation>
    <scope>NUCLEOTIDE SEQUENCE</scope>
    <source>
        <strain evidence="1">Duluth1</strain>
        <tissue evidence="1">Whole animal</tissue>
    </source>
</reference>
<name>A0A9D4N9V3_DREPO</name>
<evidence type="ECO:0000313" key="2">
    <source>
        <dbReference type="Proteomes" id="UP000828390"/>
    </source>
</evidence>
<sequence>MWEDFPDGVQFDVGFVDTSYATTVSKRTPVILGIPSSVGTHEELQSSLLTFAKLGYRVIIPNLPDSQYCRAKSRQESVVFMHSVNERSAFIRDFLREIKVDKVDLCLVNRDSVYSGVHLATYNKGLVQALVLLNPTGIQYTSSMEPVLFHKYFSIFWDDRFILQPVIRSLVTGCKFLTKKKRWPTYSVITYSRIIRALSFTDVRQDAVSFRVRNVPTLAILGEDSAELNTNDTFEYLASLALPTASTVEWRCDQGNTTVPPKELLSGQSLVIRVPNAGPDLPTTHAVPLRHTLLTFLKAIRRDL</sequence>
<dbReference type="EMBL" id="JAIWYP010000001">
    <property type="protein sequence ID" value="KAH3890471.1"/>
    <property type="molecule type" value="Genomic_DNA"/>
</dbReference>
<keyword evidence="2" id="KW-1185">Reference proteome</keyword>
<dbReference type="PANTHER" id="PTHR47533:SF4">
    <property type="entry name" value="AB HYDROLASE-1 DOMAIN-CONTAINING PROTEIN"/>
    <property type="match status" value="1"/>
</dbReference>
<dbReference type="SUPFAM" id="SSF53474">
    <property type="entry name" value="alpha/beta-Hydrolases"/>
    <property type="match status" value="1"/>
</dbReference>